<dbReference type="AlphaFoldDB" id="A0A0M0LML1"/>
<evidence type="ECO:0000256" key="8">
    <source>
        <dbReference type="ARBA" id="ARBA00023287"/>
    </source>
</evidence>
<reference evidence="13" key="1">
    <citation type="submission" date="2015-08" db="EMBL/GenBank/DDBJ databases">
        <title>Fjat-10028 dsm 16317.</title>
        <authorList>
            <person name="Liu B."/>
            <person name="Wang J."/>
            <person name="Zhu Y."/>
            <person name="Liu G."/>
            <person name="Chen Q."/>
            <person name="Chen Z."/>
            <person name="Lan J."/>
            <person name="Che J."/>
            <person name="Ge C."/>
            <person name="Shi H."/>
            <person name="Pan Z."/>
            <person name="Liu X."/>
        </authorList>
    </citation>
    <scope>NUCLEOTIDE SEQUENCE [LARGE SCALE GENOMIC DNA]</scope>
    <source>
        <strain evidence="13">DSM 16317</strain>
    </source>
</reference>
<comment type="function">
    <text evidence="10">Required for transformation and DNA binding.</text>
</comment>
<gene>
    <name evidence="12" type="ORF">AMD00_06915</name>
</gene>
<dbReference type="PIRSF" id="PIRSF029928">
    <property type="entry name" value="Late_competence_ComGC"/>
    <property type="match status" value="1"/>
</dbReference>
<comment type="caution">
    <text evidence="12">The sequence shown here is derived from an EMBL/GenBank/DDBJ whole genome shotgun (WGS) entry which is preliminary data.</text>
</comment>
<protein>
    <recommendedName>
        <fullName evidence="10">ComG operon protein 3</fullName>
    </recommendedName>
</protein>
<evidence type="ECO:0000256" key="11">
    <source>
        <dbReference type="PIRSR" id="PIRSR029928-50"/>
    </source>
</evidence>
<keyword evidence="3 10" id="KW-1003">Cell membrane</keyword>
<evidence type="ECO:0000313" key="12">
    <source>
        <dbReference type="EMBL" id="KOO52132.1"/>
    </source>
</evidence>
<keyword evidence="4 11" id="KW-0488">Methylation</keyword>
<organism evidence="12 13">
    <name type="scientific">Viridibacillus arvi</name>
    <dbReference type="NCBI Taxonomy" id="263475"/>
    <lineage>
        <taxon>Bacteria</taxon>
        <taxon>Bacillati</taxon>
        <taxon>Bacillota</taxon>
        <taxon>Bacilli</taxon>
        <taxon>Bacillales</taxon>
        <taxon>Caryophanaceae</taxon>
        <taxon>Viridibacillus</taxon>
    </lineage>
</organism>
<evidence type="ECO:0000256" key="3">
    <source>
        <dbReference type="ARBA" id="ARBA00022475"/>
    </source>
</evidence>
<dbReference type="GO" id="GO:0030420">
    <property type="term" value="P:establishment of competence for transformation"/>
    <property type="evidence" value="ECO:0007669"/>
    <property type="project" value="UniProtKB-UniRule"/>
</dbReference>
<dbReference type="GO" id="GO:0015628">
    <property type="term" value="P:protein secretion by the type II secretion system"/>
    <property type="evidence" value="ECO:0007669"/>
    <property type="project" value="InterPro"/>
</dbReference>
<dbReference type="Pfam" id="PF07963">
    <property type="entry name" value="N_methyl"/>
    <property type="match status" value="1"/>
</dbReference>
<proteinExistence type="inferred from homology"/>
<evidence type="ECO:0000256" key="2">
    <source>
        <dbReference type="ARBA" id="ARBA00004241"/>
    </source>
</evidence>
<keyword evidence="8 10" id="KW-0178">Competence</keyword>
<feature type="transmembrane region" description="Helical" evidence="10">
    <location>
        <begin position="12"/>
        <end position="30"/>
    </location>
</feature>
<dbReference type="GeneID" id="301135833"/>
<evidence type="ECO:0000256" key="5">
    <source>
        <dbReference type="ARBA" id="ARBA00022692"/>
    </source>
</evidence>
<dbReference type="InterPro" id="IPR016940">
    <property type="entry name" value="ComGC"/>
</dbReference>
<comment type="similarity">
    <text evidence="9 10">Belongs to the ComGC family.</text>
</comment>
<keyword evidence="6 10" id="KW-1133">Transmembrane helix</keyword>
<keyword evidence="5 10" id="KW-0812">Transmembrane</keyword>
<evidence type="ECO:0000256" key="1">
    <source>
        <dbReference type="ARBA" id="ARBA00004162"/>
    </source>
</evidence>
<comment type="subunit">
    <text evidence="10">Homodimer.</text>
</comment>
<evidence type="ECO:0000313" key="13">
    <source>
        <dbReference type="Proteomes" id="UP000036867"/>
    </source>
</evidence>
<dbReference type="Gene3D" id="3.30.700.10">
    <property type="entry name" value="Glycoprotein, Type 4 Pilin"/>
    <property type="match status" value="1"/>
</dbReference>
<keyword evidence="10" id="KW-0813">Transport</keyword>
<evidence type="ECO:0000256" key="10">
    <source>
        <dbReference type="PIRNR" id="PIRNR029928"/>
    </source>
</evidence>
<feature type="propeptide" id="PRO_5035503082" evidence="11">
    <location>
        <begin position="1"/>
        <end position="9"/>
    </location>
</feature>
<dbReference type="InterPro" id="IPR000983">
    <property type="entry name" value="Bac_GSPG_pilin"/>
</dbReference>
<dbReference type="GO" id="GO:0015627">
    <property type="term" value="C:type II protein secretion system complex"/>
    <property type="evidence" value="ECO:0007669"/>
    <property type="project" value="InterPro"/>
</dbReference>
<dbReference type="STRING" id="263475.AMD00_06915"/>
<dbReference type="PATRIC" id="fig|263475.3.peg.1835"/>
<evidence type="ECO:0000256" key="6">
    <source>
        <dbReference type="ARBA" id="ARBA00022989"/>
    </source>
</evidence>
<dbReference type="SUPFAM" id="SSF54523">
    <property type="entry name" value="Pili subunits"/>
    <property type="match status" value="1"/>
</dbReference>
<dbReference type="GO" id="GO:0005886">
    <property type="term" value="C:plasma membrane"/>
    <property type="evidence" value="ECO:0007669"/>
    <property type="project" value="UniProtKB-SubCell"/>
</dbReference>
<evidence type="ECO:0000256" key="7">
    <source>
        <dbReference type="ARBA" id="ARBA00023136"/>
    </source>
</evidence>
<accession>A0A0M0LML1</accession>
<dbReference type="OrthoDB" id="1798043at2"/>
<dbReference type="InterPro" id="IPR012902">
    <property type="entry name" value="N_methyl_site"/>
</dbReference>
<name>A0A0M0LML1_9BACL</name>
<dbReference type="PROSITE" id="PS00409">
    <property type="entry name" value="PROKAR_NTER_METHYL"/>
    <property type="match status" value="1"/>
</dbReference>
<feature type="chain" id="PRO_5035503083" description="ComG operon protein 3" evidence="11">
    <location>
        <begin position="10"/>
        <end position="103"/>
    </location>
</feature>
<evidence type="ECO:0000256" key="9">
    <source>
        <dbReference type="ARBA" id="ARBA00043982"/>
    </source>
</evidence>
<keyword evidence="13" id="KW-1185">Reference proteome</keyword>
<dbReference type="InterPro" id="IPR045584">
    <property type="entry name" value="Pilin-like"/>
</dbReference>
<dbReference type="PRINTS" id="PR00813">
    <property type="entry name" value="BCTERIALGSPG"/>
</dbReference>
<dbReference type="Proteomes" id="UP000036867">
    <property type="component" value="Unassembled WGS sequence"/>
</dbReference>
<dbReference type="RefSeq" id="WP_053416309.1">
    <property type="nucleotide sequence ID" value="NZ_JBCMNK010000032.1"/>
</dbReference>
<keyword evidence="7 10" id="KW-0472">Membrane</keyword>
<sequence length="103" mass="11644">MQLLKQQKGFTLIEMLIVLFIITVLILIAIPNVTKHFSTVDDKGCKAYVTMVQGQVEAYRIDEKKYPTSIEMLEDTKYLKQDTNACAGKKIQISDGEVSTIDE</sequence>
<feature type="modified residue" description="N-methylphenylalanine" evidence="11">
    <location>
        <position position="10"/>
    </location>
</feature>
<comment type="subcellular location">
    <subcellularLocation>
        <location evidence="1">Cell membrane</location>
        <topology evidence="1">Single-pass membrane protein</topology>
    </subcellularLocation>
    <subcellularLocation>
        <location evidence="2">Cell surface</location>
    </subcellularLocation>
</comment>
<dbReference type="NCBIfam" id="TIGR02532">
    <property type="entry name" value="IV_pilin_GFxxxE"/>
    <property type="match status" value="1"/>
</dbReference>
<dbReference type="EMBL" id="LILB01000001">
    <property type="protein sequence ID" value="KOO52132.1"/>
    <property type="molecule type" value="Genomic_DNA"/>
</dbReference>
<dbReference type="NCBIfam" id="NF040999">
    <property type="entry name" value="pilin_ComGC"/>
    <property type="match status" value="1"/>
</dbReference>
<dbReference type="GO" id="GO:0009986">
    <property type="term" value="C:cell surface"/>
    <property type="evidence" value="ECO:0007669"/>
    <property type="project" value="UniProtKB-SubCell"/>
</dbReference>
<evidence type="ECO:0000256" key="4">
    <source>
        <dbReference type="ARBA" id="ARBA00022481"/>
    </source>
</evidence>